<dbReference type="CDD" id="cd00211">
    <property type="entry name" value="PTS_IIA_fru"/>
    <property type="match status" value="1"/>
</dbReference>
<reference evidence="2 3" key="1">
    <citation type="submission" date="2019-06" db="EMBL/GenBank/DDBJ databases">
        <title>Sequencing the genomes of 1000 actinobacteria strains.</title>
        <authorList>
            <person name="Klenk H.-P."/>
        </authorList>
    </citation>
    <scope>NUCLEOTIDE SEQUENCE [LARGE SCALE GENOMIC DNA]</scope>
    <source>
        <strain evidence="2 3">DSM 21947</strain>
    </source>
</reference>
<sequence>MAVPIQEANTVVPRADLSFVGLEASTSAEVLSAFAAQALAVGAVHPSFEAALLERERAFPTGLPTIIPVAIPHADVEHVIESGLGIATLAHPVAFGEMGGTGSLVHARVAVLILVTEPHAQTEMLTQLISVFQLDNWHESLSSAATPEELASIFTALLASTRR</sequence>
<comment type="caution">
    <text evidence="2">The sequence shown here is derived from an EMBL/GenBank/DDBJ whole genome shotgun (WGS) entry which is preliminary data.</text>
</comment>
<protein>
    <submittedName>
        <fullName evidence="2">PTS system IIA component (Gat family)</fullName>
    </submittedName>
</protein>
<dbReference type="Pfam" id="PF00359">
    <property type="entry name" value="PTS_EIIA_2"/>
    <property type="match status" value="1"/>
</dbReference>
<dbReference type="PROSITE" id="PS51094">
    <property type="entry name" value="PTS_EIIA_TYPE_2"/>
    <property type="match status" value="1"/>
</dbReference>
<dbReference type="Proteomes" id="UP000316560">
    <property type="component" value="Unassembled WGS sequence"/>
</dbReference>
<dbReference type="InterPro" id="IPR002178">
    <property type="entry name" value="PTS_EIIA_type-2_dom"/>
</dbReference>
<feature type="domain" description="PTS EIIA type-2" evidence="1">
    <location>
        <begin position="11"/>
        <end position="157"/>
    </location>
</feature>
<evidence type="ECO:0000313" key="3">
    <source>
        <dbReference type="Proteomes" id="UP000316560"/>
    </source>
</evidence>
<dbReference type="Gene3D" id="3.40.930.10">
    <property type="entry name" value="Mannitol-specific EII, Chain A"/>
    <property type="match status" value="1"/>
</dbReference>
<dbReference type="PANTHER" id="PTHR47738">
    <property type="entry name" value="PTS SYSTEM FRUCTOSE-LIKE EIIA COMPONENT-RELATED"/>
    <property type="match status" value="1"/>
</dbReference>
<dbReference type="InterPro" id="IPR051541">
    <property type="entry name" value="PTS_SugarTrans_NitroReg"/>
</dbReference>
<dbReference type="EMBL" id="VFRA01000001">
    <property type="protein sequence ID" value="TQO20561.1"/>
    <property type="molecule type" value="Genomic_DNA"/>
</dbReference>
<keyword evidence="3" id="KW-1185">Reference proteome</keyword>
<name>A0A8H2KAA8_9MICO</name>
<dbReference type="OrthoDB" id="3192919at2"/>
<gene>
    <name evidence="2" type="ORF">FB472_2197</name>
</gene>
<evidence type="ECO:0000313" key="2">
    <source>
        <dbReference type="EMBL" id="TQO20561.1"/>
    </source>
</evidence>
<dbReference type="RefSeq" id="WP_141990863.1">
    <property type="nucleotide sequence ID" value="NZ_VFRA01000001.1"/>
</dbReference>
<dbReference type="InterPro" id="IPR016152">
    <property type="entry name" value="PTrfase/Anion_transptr"/>
</dbReference>
<dbReference type="SUPFAM" id="SSF55804">
    <property type="entry name" value="Phoshotransferase/anion transport protein"/>
    <property type="match status" value="1"/>
</dbReference>
<organism evidence="2 3">
    <name type="scientific">Rhodoglobus vestalii</name>
    <dbReference type="NCBI Taxonomy" id="193384"/>
    <lineage>
        <taxon>Bacteria</taxon>
        <taxon>Bacillati</taxon>
        <taxon>Actinomycetota</taxon>
        <taxon>Actinomycetes</taxon>
        <taxon>Micrococcales</taxon>
        <taxon>Microbacteriaceae</taxon>
        <taxon>Rhodoglobus</taxon>
    </lineage>
</organism>
<accession>A0A8H2KAA8</accession>
<dbReference type="AlphaFoldDB" id="A0A8H2KAA8"/>
<evidence type="ECO:0000259" key="1">
    <source>
        <dbReference type="PROSITE" id="PS51094"/>
    </source>
</evidence>
<dbReference type="PANTHER" id="PTHR47738:SF3">
    <property type="entry name" value="PHOSPHOTRANSFERASE SYSTEM MANNITOL_FRUCTOSE-SPECIFIC IIA DOMAIN CONTAINING PROTEIN"/>
    <property type="match status" value="1"/>
</dbReference>
<proteinExistence type="predicted"/>